<gene>
    <name evidence="2" type="ORF">N789_14065</name>
</gene>
<sequence length="181" mass="19711">MPTEPPKIAAPAADILEATSDAPTGRFPEIELDVAKAGDNNDPSAASMVEQLPLPSTALKEDYRSQVELNLKANRELRGSAFRLLGLMSFAYLVALLVILIGFFNAEKAPAIISHAWNWHVYVLVGIVLIVFAAIPLTLAMALVKMITEKPDDKWEVADIKTPNVELAKIFADFIKTLGRG</sequence>
<dbReference type="Proteomes" id="UP000029385">
    <property type="component" value="Unassembled WGS sequence"/>
</dbReference>
<keyword evidence="1" id="KW-0472">Membrane</keyword>
<keyword evidence="1" id="KW-1133">Transmembrane helix</keyword>
<dbReference type="EMBL" id="AVCI01000011">
    <property type="protein sequence ID" value="KFN42314.1"/>
    <property type="molecule type" value="Genomic_DNA"/>
</dbReference>
<dbReference type="AlphaFoldDB" id="A0A091ATH0"/>
<evidence type="ECO:0000313" key="3">
    <source>
        <dbReference type="Proteomes" id="UP000029385"/>
    </source>
</evidence>
<name>A0A091ATH0_9GAMM</name>
<reference evidence="2 3" key="1">
    <citation type="submission" date="2013-09" db="EMBL/GenBank/DDBJ databases">
        <title>Genome sequencing of Arenimonas oryziterrae.</title>
        <authorList>
            <person name="Chen F."/>
            <person name="Wang G."/>
        </authorList>
    </citation>
    <scope>NUCLEOTIDE SEQUENCE [LARGE SCALE GENOMIC DNA]</scope>
    <source>
        <strain evidence="2 3">YC6267</strain>
    </source>
</reference>
<dbReference type="PATRIC" id="fig|1121015.4.peg.2282"/>
<evidence type="ECO:0000256" key="1">
    <source>
        <dbReference type="SAM" id="Phobius"/>
    </source>
</evidence>
<proteinExistence type="predicted"/>
<accession>A0A091ATH0</accession>
<protein>
    <submittedName>
        <fullName evidence="2">Uncharacterized protein</fullName>
    </submittedName>
</protein>
<organism evidence="2 3">
    <name type="scientific">Arenimonas oryziterrae DSM 21050 = YC6267</name>
    <dbReference type="NCBI Taxonomy" id="1121015"/>
    <lineage>
        <taxon>Bacteria</taxon>
        <taxon>Pseudomonadati</taxon>
        <taxon>Pseudomonadota</taxon>
        <taxon>Gammaproteobacteria</taxon>
        <taxon>Lysobacterales</taxon>
        <taxon>Lysobacteraceae</taxon>
        <taxon>Arenimonas</taxon>
    </lineage>
</organism>
<feature type="transmembrane region" description="Helical" evidence="1">
    <location>
        <begin position="81"/>
        <end position="104"/>
    </location>
</feature>
<feature type="transmembrane region" description="Helical" evidence="1">
    <location>
        <begin position="119"/>
        <end position="144"/>
    </location>
</feature>
<comment type="caution">
    <text evidence="2">The sequence shown here is derived from an EMBL/GenBank/DDBJ whole genome shotgun (WGS) entry which is preliminary data.</text>
</comment>
<dbReference type="STRING" id="1121015.GCA_000420545_01684"/>
<evidence type="ECO:0000313" key="2">
    <source>
        <dbReference type="EMBL" id="KFN42314.1"/>
    </source>
</evidence>
<keyword evidence="1" id="KW-0812">Transmembrane</keyword>
<keyword evidence="3" id="KW-1185">Reference proteome</keyword>